<dbReference type="Proteomes" id="UP001596445">
    <property type="component" value="Unassembled WGS sequence"/>
</dbReference>
<organism evidence="1 2">
    <name type="scientific">Halovenus salina</name>
    <dbReference type="NCBI Taxonomy" id="1510225"/>
    <lineage>
        <taxon>Archaea</taxon>
        <taxon>Methanobacteriati</taxon>
        <taxon>Methanobacteriota</taxon>
        <taxon>Stenosarchaea group</taxon>
        <taxon>Halobacteria</taxon>
        <taxon>Halobacteriales</taxon>
        <taxon>Haloarculaceae</taxon>
        <taxon>Halovenus</taxon>
    </lineage>
</organism>
<protein>
    <submittedName>
        <fullName evidence="1">Uncharacterized protein</fullName>
    </submittedName>
</protein>
<keyword evidence="2" id="KW-1185">Reference proteome</keyword>
<name>A0ABD5WAH0_9EURY</name>
<evidence type="ECO:0000313" key="1">
    <source>
        <dbReference type="EMBL" id="MFC7060233.1"/>
    </source>
</evidence>
<dbReference type="EMBL" id="JBHSZI010000007">
    <property type="protein sequence ID" value="MFC7060233.1"/>
    <property type="molecule type" value="Genomic_DNA"/>
</dbReference>
<dbReference type="RefSeq" id="WP_382187602.1">
    <property type="nucleotide sequence ID" value="NZ_JBHSZI010000007.1"/>
</dbReference>
<dbReference type="AlphaFoldDB" id="A0ABD5WAH0"/>
<comment type="caution">
    <text evidence="1">The sequence shown here is derived from an EMBL/GenBank/DDBJ whole genome shotgun (WGS) entry which is preliminary data.</text>
</comment>
<sequence length="205" mass="22224">MFAVPAIPENGLSEASTVAFTALVDAAGTTVPYDLGRIRDSFADAFSDESQQEVLDTTGSVMIDWVEDVFEALRDPLTVPLNCADAHALLQDGGVSLLYRGWGCRDNLPDVLLQDAAAHRVCDGNRSSADGGFGFLRFGEPFTLREFEAVEQHAESVFRPEGVDSEQWLMSGQSSLALGDNCWLAFLLTGIDAKSLPFLQDRCAK</sequence>
<proteinExistence type="predicted"/>
<reference evidence="1 2" key="1">
    <citation type="journal article" date="2019" name="Int. J. Syst. Evol. Microbiol.">
        <title>The Global Catalogue of Microorganisms (GCM) 10K type strain sequencing project: providing services to taxonomists for standard genome sequencing and annotation.</title>
        <authorList>
            <consortium name="The Broad Institute Genomics Platform"/>
            <consortium name="The Broad Institute Genome Sequencing Center for Infectious Disease"/>
            <person name="Wu L."/>
            <person name="Ma J."/>
        </authorList>
    </citation>
    <scope>NUCLEOTIDE SEQUENCE [LARGE SCALE GENOMIC DNA]</scope>
    <source>
        <strain evidence="1 2">JCM 30072</strain>
    </source>
</reference>
<evidence type="ECO:0000313" key="2">
    <source>
        <dbReference type="Proteomes" id="UP001596445"/>
    </source>
</evidence>
<dbReference type="InterPro" id="IPR036525">
    <property type="entry name" value="Tubulin/FtsZ_GTPase_sf"/>
</dbReference>
<dbReference type="Gene3D" id="3.40.50.1440">
    <property type="entry name" value="Tubulin/FtsZ, GTPase domain"/>
    <property type="match status" value="1"/>
</dbReference>
<gene>
    <name evidence="1" type="ORF">ACFQQG_21065</name>
</gene>
<accession>A0ABD5WAH0</accession>